<feature type="compositionally biased region" description="Polar residues" evidence="1">
    <location>
        <begin position="149"/>
        <end position="159"/>
    </location>
</feature>
<accession>A0A1B9GMW9</accession>
<protein>
    <submittedName>
        <fullName evidence="2">Uncharacterized protein</fullName>
    </submittedName>
</protein>
<sequence length="318" mass="34318">MSVATRAHSGLRSGLPSSVLTSSALIAAPPRLQNGSHNRTSFDTSQPSWMSGDSLSTGSARGSSLGAARTSFGQAATIRRTPENDSLARHVKQPQSATTYSDHRDETAQTCSIASSSDVVQEPDSCQGSTAPESLSRAGIGESAGQGRVPTSSGWQSIGSPVLSGHFQSSDKRRSRAAELTAEFRSSVNRLINIRLRSGAPSLRDTVIGTSTSDRLDEDQYRSQVWEKASDWAKNIKATQGGFCINNGERIDVSQMDEDVMTAAAVDILLKHDAERQRHTRKVVTEDYTNQMTGDRTVTHRGDTWALGYKTMDNRAKV</sequence>
<reference evidence="3" key="2">
    <citation type="submission" date="2013-12" db="EMBL/GenBank/DDBJ databases">
        <title>Evolution of pathogenesis and genome organization in the Tremellales.</title>
        <authorList>
            <person name="Cuomo C."/>
            <person name="Litvintseva A."/>
            <person name="Heitman J."/>
            <person name="Chen Y."/>
            <person name="Sun S."/>
            <person name="Springer D."/>
            <person name="Dromer F."/>
            <person name="Young S."/>
            <person name="Zeng Q."/>
            <person name="Chapman S."/>
            <person name="Gujja S."/>
            <person name="Saif S."/>
            <person name="Birren B."/>
        </authorList>
    </citation>
    <scope>NUCLEOTIDE SEQUENCE [LARGE SCALE GENOMIC DNA]</scope>
    <source>
        <strain evidence="3">BCC8398</strain>
    </source>
</reference>
<proteinExistence type="predicted"/>
<reference evidence="2 3" key="1">
    <citation type="submission" date="2013-07" db="EMBL/GenBank/DDBJ databases">
        <title>The Genome Sequence of Cryptococcus heveanensis BCC8398.</title>
        <authorList>
            <consortium name="The Broad Institute Genome Sequencing Platform"/>
            <person name="Cuomo C."/>
            <person name="Litvintseva A."/>
            <person name="Chen Y."/>
            <person name="Heitman J."/>
            <person name="Sun S."/>
            <person name="Springer D."/>
            <person name="Dromer F."/>
            <person name="Young S.K."/>
            <person name="Zeng Q."/>
            <person name="Gargeya S."/>
            <person name="Fitzgerald M."/>
            <person name="Abouelleil A."/>
            <person name="Alvarado L."/>
            <person name="Berlin A.M."/>
            <person name="Chapman S.B."/>
            <person name="Dewar J."/>
            <person name="Goldberg J."/>
            <person name="Griggs A."/>
            <person name="Gujja S."/>
            <person name="Hansen M."/>
            <person name="Howarth C."/>
            <person name="Imamovic A."/>
            <person name="Larimer J."/>
            <person name="McCowan C."/>
            <person name="Murphy C."/>
            <person name="Pearson M."/>
            <person name="Priest M."/>
            <person name="Roberts A."/>
            <person name="Saif S."/>
            <person name="Shea T."/>
            <person name="Sykes S."/>
            <person name="Wortman J."/>
            <person name="Nusbaum C."/>
            <person name="Birren B."/>
        </authorList>
    </citation>
    <scope>NUCLEOTIDE SEQUENCE [LARGE SCALE GENOMIC DNA]</scope>
    <source>
        <strain evidence="2 3">BCC8398</strain>
    </source>
</reference>
<dbReference type="Proteomes" id="UP000092666">
    <property type="component" value="Unassembled WGS sequence"/>
</dbReference>
<feature type="region of interest" description="Disordered" evidence="1">
    <location>
        <begin position="30"/>
        <end position="170"/>
    </location>
</feature>
<organism evidence="2 3">
    <name type="scientific">Kwoniella heveanensis BCC8398</name>
    <dbReference type="NCBI Taxonomy" id="1296120"/>
    <lineage>
        <taxon>Eukaryota</taxon>
        <taxon>Fungi</taxon>
        <taxon>Dikarya</taxon>
        <taxon>Basidiomycota</taxon>
        <taxon>Agaricomycotina</taxon>
        <taxon>Tremellomycetes</taxon>
        <taxon>Tremellales</taxon>
        <taxon>Cryptococcaceae</taxon>
        <taxon>Kwoniella</taxon>
    </lineage>
</organism>
<name>A0A1B9GMW9_9TREE</name>
<evidence type="ECO:0000313" key="2">
    <source>
        <dbReference type="EMBL" id="OCF32323.1"/>
    </source>
</evidence>
<gene>
    <name evidence="2" type="ORF">I316_05991</name>
</gene>
<evidence type="ECO:0000256" key="1">
    <source>
        <dbReference type="SAM" id="MobiDB-lite"/>
    </source>
</evidence>
<evidence type="ECO:0000313" key="3">
    <source>
        <dbReference type="Proteomes" id="UP000092666"/>
    </source>
</evidence>
<keyword evidence="3" id="KW-1185">Reference proteome</keyword>
<dbReference type="EMBL" id="KI669509">
    <property type="protein sequence ID" value="OCF32323.1"/>
    <property type="molecule type" value="Genomic_DNA"/>
</dbReference>
<feature type="compositionally biased region" description="Polar residues" evidence="1">
    <location>
        <begin position="33"/>
        <end position="62"/>
    </location>
</feature>
<feature type="compositionally biased region" description="Polar residues" evidence="1">
    <location>
        <begin position="108"/>
        <end position="133"/>
    </location>
</feature>
<dbReference type="AlphaFoldDB" id="A0A1B9GMW9"/>